<dbReference type="GeneID" id="29124424"/>
<keyword evidence="2" id="KW-1185">Reference proteome</keyword>
<reference evidence="2" key="1">
    <citation type="submission" date="2014-08" db="EMBL/GenBank/DDBJ databases">
        <authorList>
            <person name="Mandeville R."/>
        </authorList>
    </citation>
    <scope>NUCLEOTIDE SEQUENCE [LARGE SCALE GENOMIC DNA]</scope>
</reference>
<dbReference type="KEGG" id="vg:29124424"/>
<gene>
    <name evidence="1" type="ORF">BP63_46</name>
</gene>
<accession>A0A140XG77</accession>
<sequence>MQLSFFNFTEYNPQRTAETLPLIKQGVVFIKDNNGNDWRKLAKELAKNKELVHYIVVDKYNAVAAYANDPTLLFPVNCDLHIVESVPAAKFADCYYEWSYVNGKFVKHSELQKVIAEERLQEEQAWVEGQLDTEEDEERIIALHKFRADLLLLVMSDAPHIDWPVRP</sequence>
<dbReference type="RefSeq" id="YP_009302965.1">
    <property type="nucleotide sequence ID" value="NC_031250.1"/>
</dbReference>
<protein>
    <recommendedName>
        <fullName evidence="3">Tail fiber assembly protein</fullName>
    </recommendedName>
</protein>
<organism evidence="1 2">
    <name type="scientific">Salmonella phage BP63</name>
    <dbReference type="NCBI Taxonomy" id="1543205"/>
    <lineage>
        <taxon>Viruses</taxon>
        <taxon>Duplodnaviria</taxon>
        <taxon>Heunggongvirae</taxon>
        <taxon>Uroviricota</taxon>
        <taxon>Caudoviricetes</taxon>
        <taxon>Rosemountvirus</taxon>
        <taxon>Rosemountvirus BP63</taxon>
    </lineage>
</organism>
<evidence type="ECO:0000313" key="1">
    <source>
        <dbReference type="EMBL" id="AIT13867.1"/>
    </source>
</evidence>
<evidence type="ECO:0000313" key="2">
    <source>
        <dbReference type="Proteomes" id="UP000203504"/>
    </source>
</evidence>
<evidence type="ECO:0008006" key="3">
    <source>
        <dbReference type="Google" id="ProtNLM"/>
    </source>
</evidence>
<dbReference type="Proteomes" id="UP000203504">
    <property type="component" value="Segment"/>
</dbReference>
<dbReference type="OrthoDB" id="10931at10239"/>
<proteinExistence type="predicted"/>
<name>A0A140XG77_9CAUD</name>
<dbReference type="EMBL" id="KM366099">
    <property type="protein sequence ID" value="AIT13867.1"/>
    <property type="molecule type" value="Genomic_DNA"/>
</dbReference>